<accession>A0A2A5WIL6</accession>
<dbReference type="AlphaFoldDB" id="A0A2A5WIL6"/>
<sequence length="205" mass="23363">MFLIISTFLLNSTPPEWLEQVADHLPELLNDHANCEKKAAGTALNLMFRYVDNTVLCTQLSKLAREELRHFEQVQAIMTARSIEPQPLSASRYAGELRADVRHAEPERLLDTLIVSAIVEARSCERFERLSEVVDPELAEFYRSLTKSEARHFETYLSFASELATSQGIGQEVLDQRTSYFLEKDAKLITQTDNQFRFHSGPIAT</sequence>
<dbReference type="Gene3D" id="1.20.1260.10">
    <property type="match status" value="1"/>
</dbReference>
<dbReference type="CDD" id="cd07910">
    <property type="entry name" value="MiaE"/>
    <property type="match status" value="1"/>
</dbReference>
<dbReference type="InterPro" id="IPR009078">
    <property type="entry name" value="Ferritin-like_SF"/>
</dbReference>
<evidence type="ECO:0000313" key="2">
    <source>
        <dbReference type="Proteomes" id="UP000219327"/>
    </source>
</evidence>
<dbReference type="EMBL" id="NTKD01000075">
    <property type="protein sequence ID" value="PDH36084.1"/>
    <property type="molecule type" value="Genomic_DNA"/>
</dbReference>
<dbReference type="SUPFAM" id="SSF47240">
    <property type="entry name" value="Ferritin-like"/>
    <property type="match status" value="1"/>
</dbReference>
<name>A0A2A5WIL6_9GAMM</name>
<dbReference type="InterPro" id="IPR012347">
    <property type="entry name" value="Ferritin-like"/>
</dbReference>
<comment type="caution">
    <text evidence="1">The sequence shown here is derived from an EMBL/GenBank/DDBJ whole genome shotgun (WGS) entry which is preliminary data.</text>
</comment>
<dbReference type="GO" id="GO:0045301">
    <property type="term" value="F:tRNA 2-(methylsulfanyl)-N(6)-isopentenyladenosine(37) hydroxylase activity"/>
    <property type="evidence" value="ECO:0007669"/>
    <property type="project" value="InterPro"/>
</dbReference>
<dbReference type="GO" id="GO:0006400">
    <property type="term" value="P:tRNA modification"/>
    <property type="evidence" value="ECO:0007669"/>
    <property type="project" value="InterPro"/>
</dbReference>
<reference evidence="1 2" key="1">
    <citation type="submission" date="2017-08" db="EMBL/GenBank/DDBJ databases">
        <title>Fine stratification of microbial communities through a metagenomic profile of the photic zone.</title>
        <authorList>
            <person name="Haro-Moreno J.M."/>
            <person name="Lopez-Perez M."/>
            <person name="De La Torre J."/>
            <person name="Picazo A."/>
            <person name="Camacho A."/>
            <person name="Rodriguez-Valera F."/>
        </authorList>
    </citation>
    <scope>NUCLEOTIDE SEQUENCE [LARGE SCALE GENOMIC DNA]</scope>
    <source>
        <strain evidence="1">MED-G24</strain>
    </source>
</reference>
<dbReference type="PANTHER" id="PTHR42637:SF1">
    <property type="entry name" value="TRNA 2-(METHYLSULFANYL)-N(6)-ISOPENTENYLADENOSINE(37) HYDROXYLASE"/>
    <property type="match status" value="1"/>
</dbReference>
<evidence type="ECO:0000313" key="1">
    <source>
        <dbReference type="EMBL" id="PDH36084.1"/>
    </source>
</evidence>
<organism evidence="1 2">
    <name type="scientific">OM182 bacterium MED-G24</name>
    <dbReference type="NCBI Taxonomy" id="1986255"/>
    <lineage>
        <taxon>Bacteria</taxon>
        <taxon>Pseudomonadati</taxon>
        <taxon>Pseudomonadota</taxon>
        <taxon>Gammaproteobacteria</taxon>
        <taxon>OMG group</taxon>
        <taxon>OM182 clade</taxon>
    </lineage>
</organism>
<dbReference type="PANTHER" id="PTHR42637">
    <property type="entry name" value="TRNA-(MS[2]IO[6]A)-HYDROXYLASE"/>
    <property type="match status" value="1"/>
</dbReference>
<dbReference type="Proteomes" id="UP000219327">
    <property type="component" value="Unassembled WGS sequence"/>
</dbReference>
<protein>
    <submittedName>
        <fullName evidence="1">tRNA-(Ms[2]io[6]A)-hydroxylase</fullName>
    </submittedName>
</protein>
<dbReference type="PIRSF" id="PIRSF020736">
    <property type="entry name" value="MiaE"/>
    <property type="match status" value="1"/>
</dbReference>
<dbReference type="Pfam" id="PF06175">
    <property type="entry name" value="MiaE"/>
    <property type="match status" value="1"/>
</dbReference>
<gene>
    <name evidence="1" type="ORF">CNE99_10245</name>
</gene>
<proteinExistence type="predicted"/>
<dbReference type="InterPro" id="IPR010386">
    <property type="entry name" value="tRNA-Hydrxlase_MiaE"/>
</dbReference>